<dbReference type="EMBL" id="SDOZ01000003">
    <property type="protein sequence ID" value="RXZ58356.1"/>
    <property type="molecule type" value="Genomic_DNA"/>
</dbReference>
<evidence type="ECO:0000313" key="2">
    <source>
        <dbReference type="EMBL" id="RXZ58356.1"/>
    </source>
</evidence>
<protein>
    <submittedName>
        <fullName evidence="2">Uncharacterized protein</fullName>
    </submittedName>
</protein>
<name>A0A4Q2K9W6_9FIRM</name>
<keyword evidence="3" id="KW-1185">Reference proteome</keyword>
<sequence length="854" mass="95538">MKKLLCKFACVALSVCLVCGVAYGCSPDTTGGNVNPPDPGIDLNNGYTYTKQNDDGLMQFYSSDESLDSFLNEYMRRHLRYDDDAIGDLKLGEGNTVWKEWEAMSVMWMNTAGIGYSPKTSIGNWFSNIYQDSFGYIWVDAGTTTTDWGQSWQFPNMGHSGNSVSGEYYNTSYFNGLNDFKGYNGSSELTSIWKGRSNTGVNGSTVAAATGYSDYMTVSGKDMKSITFTYDAPQDGKIMWDGAELNIKPYMGTPFCSPFLELDFSITDYDSLGSTQQVEDVIVSWKGGSGTKNSEWDDDHCVRYSEFSTNYKETFSAATHIVFPMYAHENWGKSESLDDAITDMKIEIVFKDGINAEVRLEEVTLSFDGRQVNNNSVFIAAAAYYYQYTQDDEWLEKNIDKIRKAMQFLLTYCKGAEQELITVEEFVGHDGSSNYDYFAWKDEDGKVGSATNTGVGHGIGDGYWDCPSYPVVSLYCNLYYFKALKGMEYLEKMVAASGIEESGNAVEVKSADMKKTVKYTETAVTLGQKIQAFIPEFQEYFWNEETGRFHLGYLPETDKGVQAGVLDTVVDYGFTTYNQEAIELGLATEEQAASILSWINGDRIVEGDTADNSSRTKQIYYFTFAPRWTTKENVYQYWFRFDGKRSGSYGWNKQVQNGGTAAHCAYYDMVAEQIVNGGDAAFAKLKNVQGWYETVKEAGGTGKNFYRSYYLKNGIILQGGESSGVLGLDYEFIEATLLYTTVPAAFFGLSSSDYNCLNITPDLPSSLDYWKMENLSYADMYYDLSIGKNWVQINSIQGDTEGKTVRVTLDAPSGAFEVRQHNKILTAGTDYTVENGKVVIVAPFRNGRIQIVNK</sequence>
<dbReference type="InterPro" id="IPR012341">
    <property type="entry name" value="6hp_glycosidase-like_sf"/>
</dbReference>
<evidence type="ECO:0000256" key="1">
    <source>
        <dbReference type="SAM" id="SignalP"/>
    </source>
</evidence>
<comment type="caution">
    <text evidence="2">The sequence shown here is derived from an EMBL/GenBank/DDBJ whole genome shotgun (WGS) entry which is preliminary data.</text>
</comment>
<dbReference type="PROSITE" id="PS51257">
    <property type="entry name" value="PROKAR_LIPOPROTEIN"/>
    <property type="match status" value="1"/>
</dbReference>
<evidence type="ECO:0000313" key="3">
    <source>
        <dbReference type="Proteomes" id="UP000291269"/>
    </source>
</evidence>
<dbReference type="GO" id="GO:0005975">
    <property type="term" value="P:carbohydrate metabolic process"/>
    <property type="evidence" value="ECO:0007669"/>
    <property type="project" value="InterPro"/>
</dbReference>
<accession>A0A4Q2K9W6</accession>
<dbReference type="SUPFAM" id="SSF48208">
    <property type="entry name" value="Six-hairpin glycosidases"/>
    <property type="match status" value="1"/>
</dbReference>
<feature type="chain" id="PRO_5020563037" evidence="1">
    <location>
        <begin position="25"/>
        <end position="854"/>
    </location>
</feature>
<dbReference type="OrthoDB" id="9761875at2"/>
<organism evidence="2 3">
    <name type="scientific">Candidatus Borkfalkia ceftriaxoniphila</name>
    <dbReference type="NCBI Taxonomy" id="2508949"/>
    <lineage>
        <taxon>Bacteria</taxon>
        <taxon>Bacillati</taxon>
        <taxon>Bacillota</taxon>
        <taxon>Clostridia</taxon>
        <taxon>Christensenellales</taxon>
        <taxon>Christensenellaceae</taxon>
        <taxon>Candidatus Borkfalkia</taxon>
    </lineage>
</organism>
<dbReference type="AlphaFoldDB" id="A0A4Q2K9W6"/>
<dbReference type="RefSeq" id="WP_129226791.1">
    <property type="nucleotide sequence ID" value="NZ_SDOZ01000003.1"/>
</dbReference>
<dbReference type="Proteomes" id="UP000291269">
    <property type="component" value="Unassembled WGS sequence"/>
</dbReference>
<keyword evidence="1" id="KW-0732">Signal</keyword>
<proteinExistence type="predicted"/>
<dbReference type="Gene3D" id="1.50.10.10">
    <property type="match status" value="1"/>
</dbReference>
<reference evidence="2 3" key="1">
    <citation type="journal article" date="2019" name="Gut">
        <title>Antibiotics-induced monodominance of a novel gut bacterial order.</title>
        <authorList>
            <person name="Hildebrand F."/>
            <person name="Moitinho-Silva L."/>
            <person name="Blasche S."/>
            <person name="Jahn M.T."/>
            <person name="Gossmann T.I."/>
            <person name="Heuerta-Cepas J."/>
            <person name="Hercog R."/>
            <person name="Luetge M."/>
            <person name="Bahram M."/>
            <person name="Pryszlak A."/>
            <person name="Alves R.J."/>
            <person name="Waszak S.M."/>
            <person name="Zhu A."/>
            <person name="Ye L."/>
            <person name="Costea P.I."/>
            <person name="Aalvink S."/>
            <person name="Belzer C."/>
            <person name="Forslund S.K."/>
            <person name="Sunagawa S."/>
            <person name="Hentschel U."/>
            <person name="Merten C."/>
            <person name="Patil K.R."/>
            <person name="Benes V."/>
            <person name="Bork P."/>
        </authorList>
    </citation>
    <scope>NUCLEOTIDE SEQUENCE [LARGE SCALE GENOMIC DNA]</scope>
    <source>
        <strain evidence="2 3">HDS1380</strain>
    </source>
</reference>
<dbReference type="InterPro" id="IPR008928">
    <property type="entry name" value="6-hairpin_glycosidase_sf"/>
</dbReference>
<feature type="signal peptide" evidence="1">
    <location>
        <begin position="1"/>
        <end position="24"/>
    </location>
</feature>
<gene>
    <name evidence="2" type="ORF">ESZ91_09905</name>
</gene>